<feature type="compositionally biased region" description="Low complexity" evidence="1">
    <location>
        <begin position="1"/>
        <end position="13"/>
    </location>
</feature>
<feature type="region of interest" description="Disordered" evidence="1">
    <location>
        <begin position="1"/>
        <end position="91"/>
    </location>
</feature>
<name>A0A395NFJ9_TRIAR</name>
<gene>
    <name evidence="2" type="ORF">TARUN_7509</name>
</gene>
<evidence type="ECO:0000256" key="1">
    <source>
        <dbReference type="SAM" id="MobiDB-lite"/>
    </source>
</evidence>
<proteinExistence type="predicted"/>
<evidence type="ECO:0000313" key="3">
    <source>
        <dbReference type="Proteomes" id="UP000266272"/>
    </source>
</evidence>
<accession>A0A395NFJ9</accession>
<dbReference type="OrthoDB" id="4898128at2759"/>
<organism evidence="2 3">
    <name type="scientific">Trichoderma arundinaceum</name>
    <dbReference type="NCBI Taxonomy" id="490622"/>
    <lineage>
        <taxon>Eukaryota</taxon>
        <taxon>Fungi</taxon>
        <taxon>Dikarya</taxon>
        <taxon>Ascomycota</taxon>
        <taxon>Pezizomycotina</taxon>
        <taxon>Sordariomycetes</taxon>
        <taxon>Hypocreomycetidae</taxon>
        <taxon>Hypocreales</taxon>
        <taxon>Hypocreaceae</taxon>
        <taxon>Trichoderma</taxon>
    </lineage>
</organism>
<reference evidence="2 3" key="1">
    <citation type="journal article" date="2018" name="PLoS Pathog.">
        <title>Evolution of structural diversity of trichothecenes, a family of toxins produced by plant pathogenic and entomopathogenic fungi.</title>
        <authorList>
            <person name="Proctor R.H."/>
            <person name="McCormick S.P."/>
            <person name="Kim H.S."/>
            <person name="Cardoza R.E."/>
            <person name="Stanley A.M."/>
            <person name="Lindo L."/>
            <person name="Kelly A."/>
            <person name="Brown D.W."/>
            <person name="Lee T."/>
            <person name="Vaughan M.M."/>
            <person name="Alexander N.J."/>
            <person name="Busman M."/>
            <person name="Gutierrez S."/>
        </authorList>
    </citation>
    <scope>NUCLEOTIDE SEQUENCE [LARGE SCALE GENOMIC DNA]</scope>
    <source>
        <strain evidence="2 3">IBT 40837</strain>
    </source>
</reference>
<protein>
    <submittedName>
        <fullName evidence="2">Uncharacterized protein</fullName>
    </submittedName>
</protein>
<dbReference type="AlphaFoldDB" id="A0A395NFJ9"/>
<feature type="compositionally biased region" description="Polar residues" evidence="1">
    <location>
        <begin position="81"/>
        <end position="91"/>
    </location>
</feature>
<dbReference type="Proteomes" id="UP000266272">
    <property type="component" value="Unassembled WGS sequence"/>
</dbReference>
<dbReference type="EMBL" id="PXOA01000503">
    <property type="protein sequence ID" value="RFU74734.1"/>
    <property type="molecule type" value="Genomic_DNA"/>
</dbReference>
<comment type="caution">
    <text evidence="2">The sequence shown here is derived from an EMBL/GenBank/DDBJ whole genome shotgun (WGS) entry which is preliminary data.</text>
</comment>
<feature type="compositionally biased region" description="Polar residues" evidence="1">
    <location>
        <begin position="37"/>
        <end position="55"/>
    </location>
</feature>
<sequence length="91" mass="9298">MNRAAPAANAARDAGVHGDHVLQGGHAILKEDVEQAGQDTTMSNAPDTGAFKQSQGLGGSRPGDFQAGAGTGTEFGDNVRQRNTQSHVGRA</sequence>
<evidence type="ECO:0000313" key="2">
    <source>
        <dbReference type="EMBL" id="RFU74734.1"/>
    </source>
</evidence>
<keyword evidence="3" id="KW-1185">Reference proteome</keyword>